<dbReference type="Gene3D" id="3.40.47.10">
    <property type="match status" value="1"/>
</dbReference>
<organism evidence="5 6">
    <name type="scientific">Mesorhizobium shonense</name>
    <dbReference type="NCBI Taxonomy" id="1209948"/>
    <lineage>
        <taxon>Bacteria</taxon>
        <taxon>Pseudomonadati</taxon>
        <taxon>Pseudomonadota</taxon>
        <taxon>Alphaproteobacteria</taxon>
        <taxon>Hyphomicrobiales</taxon>
        <taxon>Phyllobacteriaceae</taxon>
        <taxon>Mesorhizobium</taxon>
    </lineage>
</organism>
<dbReference type="Proteomes" id="UP001549036">
    <property type="component" value="Unassembled WGS sequence"/>
</dbReference>
<evidence type="ECO:0000259" key="3">
    <source>
        <dbReference type="Pfam" id="PF08541"/>
    </source>
</evidence>
<dbReference type="SUPFAM" id="SSF53901">
    <property type="entry name" value="Thiolase-like"/>
    <property type="match status" value="1"/>
</dbReference>
<reference evidence="5 6" key="1">
    <citation type="submission" date="2024-06" db="EMBL/GenBank/DDBJ databases">
        <title>Genomic Encyclopedia of Type Strains, Phase IV (KMG-IV): sequencing the most valuable type-strain genomes for metagenomic binning, comparative biology and taxonomic classification.</title>
        <authorList>
            <person name="Goeker M."/>
        </authorList>
    </citation>
    <scope>NUCLEOTIDE SEQUENCE [LARGE SCALE GENOMIC DNA]</scope>
    <source>
        <strain evidence="5 6">DSM 29846</strain>
    </source>
</reference>
<dbReference type="RefSeq" id="WP_292300167.1">
    <property type="nucleotide sequence ID" value="NZ_JBEPLM010000001.1"/>
</dbReference>
<proteinExistence type="predicted"/>
<gene>
    <name evidence="5" type="ORF">ABID26_000379</name>
</gene>
<dbReference type="CDD" id="cd00830">
    <property type="entry name" value="KAS_III"/>
    <property type="match status" value="1"/>
</dbReference>
<evidence type="ECO:0000256" key="2">
    <source>
        <dbReference type="ARBA" id="ARBA00023315"/>
    </source>
</evidence>
<evidence type="ECO:0000313" key="6">
    <source>
        <dbReference type="Proteomes" id="UP001549036"/>
    </source>
</evidence>
<dbReference type="PANTHER" id="PTHR34069:SF2">
    <property type="entry name" value="BETA-KETOACYL-[ACYL-CARRIER-PROTEIN] SYNTHASE III"/>
    <property type="match status" value="1"/>
</dbReference>
<sequence>MRIRIVGTGRAVPAECVTTSALEERLGLGRGALEGATGVVQRYVCGDESQIDLACAAARLAIADASLEPSAVDLIIGGCGVPYQPLPATAPLVMHRLGLADGSAAAFDVNSTCLGFLTAFETAGRMIEAGQCETALVFSAEIASRALPWRDAPEVAALFGDGAAAAVLRRRAKPGEGSVAASLMRTYPSAWEACGIGAGGTRFDFRKEPEEFARHSLFHMDGKELFRLTSRHFNSFVAALLERAGWRHQDVDLVVPHQASPFALAHMARQTGFAPEKLVDIADRFGNQIAASIPFALDVARRDGRVAPGTKLLFLGTSAGVSFGGMALET</sequence>
<dbReference type="InterPro" id="IPR013751">
    <property type="entry name" value="ACP_syn_III_N"/>
</dbReference>
<keyword evidence="1 5" id="KW-0808">Transferase</keyword>
<dbReference type="EMBL" id="JBEPLM010000001">
    <property type="protein sequence ID" value="MET3591000.1"/>
    <property type="molecule type" value="Genomic_DNA"/>
</dbReference>
<dbReference type="InterPro" id="IPR013747">
    <property type="entry name" value="ACP_syn_III_C"/>
</dbReference>
<dbReference type="GO" id="GO:0033818">
    <property type="term" value="F:beta-ketoacyl-acyl-carrier-protein synthase III activity"/>
    <property type="evidence" value="ECO:0007669"/>
    <property type="project" value="UniProtKB-EC"/>
</dbReference>
<dbReference type="Pfam" id="PF08541">
    <property type="entry name" value="ACP_syn_III_C"/>
    <property type="match status" value="1"/>
</dbReference>
<comment type="caution">
    <text evidence="5">The sequence shown here is derived from an EMBL/GenBank/DDBJ whole genome shotgun (WGS) entry which is preliminary data.</text>
</comment>
<evidence type="ECO:0000313" key="5">
    <source>
        <dbReference type="EMBL" id="MET3591000.1"/>
    </source>
</evidence>
<dbReference type="InterPro" id="IPR016039">
    <property type="entry name" value="Thiolase-like"/>
</dbReference>
<keyword evidence="6" id="KW-1185">Reference proteome</keyword>
<feature type="domain" description="Beta-ketoacyl-[acyl-carrier-protein] synthase III N-terminal" evidence="4">
    <location>
        <begin position="107"/>
        <end position="182"/>
    </location>
</feature>
<accession>A0ABV2HKA3</accession>
<protein>
    <submittedName>
        <fullName evidence="5">3-oxoacyl-[acyl-carrier-protein] synthase-3</fullName>
        <ecNumber evidence="5">2.3.1.180</ecNumber>
    </submittedName>
</protein>
<keyword evidence="2 5" id="KW-0012">Acyltransferase</keyword>
<dbReference type="Pfam" id="PF08545">
    <property type="entry name" value="ACP_syn_III"/>
    <property type="match status" value="1"/>
</dbReference>
<evidence type="ECO:0000259" key="4">
    <source>
        <dbReference type="Pfam" id="PF08545"/>
    </source>
</evidence>
<evidence type="ECO:0000256" key="1">
    <source>
        <dbReference type="ARBA" id="ARBA00022679"/>
    </source>
</evidence>
<dbReference type="PANTHER" id="PTHR34069">
    <property type="entry name" value="3-OXOACYL-[ACYL-CARRIER-PROTEIN] SYNTHASE 3"/>
    <property type="match status" value="1"/>
</dbReference>
<feature type="domain" description="Beta-ketoacyl-[acyl-carrier-protein] synthase III C-terminal" evidence="3">
    <location>
        <begin position="241"/>
        <end position="329"/>
    </location>
</feature>
<dbReference type="EC" id="2.3.1.180" evidence="5"/>
<name>A0ABV2HKA3_9HYPH</name>